<dbReference type="Proteomes" id="UP000178659">
    <property type="component" value="Unassembled WGS sequence"/>
</dbReference>
<gene>
    <name evidence="1" type="ORF">A3A77_01850</name>
</gene>
<proteinExistence type="predicted"/>
<organism evidence="1 2">
    <name type="scientific">Candidatus Blackburnbacteria bacterium RIFCSPLOWO2_01_FULL_40_20</name>
    <dbReference type="NCBI Taxonomy" id="1797519"/>
    <lineage>
        <taxon>Bacteria</taxon>
        <taxon>Candidatus Blackburniibacteriota</taxon>
    </lineage>
</organism>
<evidence type="ECO:0000313" key="2">
    <source>
        <dbReference type="Proteomes" id="UP000178659"/>
    </source>
</evidence>
<name>A0A1G1VFL0_9BACT</name>
<comment type="caution">
    <text evidence="1">The sequence shown here is derived from an EMBL/GenBank/DDBJ whole genome shotgun (WGS) entry which is preliminary data.</text>
</comment>
<accession>A0A1G1VFL0</accession>
<protein>
    <submittedName>
        <fullName evidence="1">Uncharacterized protein</fullName>
    </submittedName>
</protein>
<reference evidence="1 2" key="1">
    <citation type="journal article" date="2016" name="Nat. Commun.">
        <title>Thousands of microbial genomes shed light on interconnected biogeochemical processes in an aquifer system.</title>
        <authorList>
            <person name="Anantharaman K."/>
            <person name="Brown C.T."/>
            <person name="Hug L.A."/>
            <person name="Sharon I."/>
            <person name="Castelle C.J."/>
            <person name="Probst A.J."/>
            <person name="Thomas B.C."/>
            <person name="Singh A."/>
            <person name="Wilkins M.J."/>
            <person name="Karaoz U."/>
            <person name="Brodie E.L."/>
            <person name="Williams K.H."/>
            <person name="Hubbard S.S."/>
            <person name="Banfield J.F."/>
        </authorList>
    </citation>
    <scope>NUCLEOTIDE SEQUENCE [LARGE SCALE GENOMIC DNA]</scope>
</reference>
<evidence type="ECO:0000313" key="1">
    <source>
        <dbReference type="EMBL" id="OGY14204.1"/>
    </source>
</evidence>
<dbReference type="EMBL" id="MHCC01000001">
    <property type="protein sequence ID" value="OGY14204.1"/>
    <property type="molecule type" value="Genomic_DNA"/>
</dbReference>
<sequence length="156" mass="18520">MTIERSSIRFVPESSKPEFEGVVILLDEKNLDPQIFWQKYKAGKLSQGCMEYMKWFERIMDLSPVSTFFKTQVVFESGIEYKSGINKEESPYEKTRTFFISCAAHQEYIAREVEIEFFGMILSLLKLREKMGIFNPVKWQEWEEYLKKVDKKVLNS</sequence>
<dbReference type="AlphaFoldDB" id="A0A1G1VFL0"/>